<evidence type="ECO:0000256" key="13">
    <source>
        <dbReference type="ARBA" id="ARBA00022840"/>
    </source>
</evidence>
<keyword evidence="21" id="KW-1185">Reference proteome</keyword>
<keyword evidence="10" id="KW-0479">Metal-binding</keyword>
<proteinExistence type="predicted"/>
<comment type="cofactor">
    <cofactor evidence="2">
        <name>[4Fe-4S] cluster</name>
        <dbReference type="ChEBI" id="CHEBI:49883"/>
    </cofactor>
</comment>
<dbReference type="PROSITE" id="PS50109">
    <property type="entry name" value="HIS_KIN"/>
    <property type="match status" value="1"/>
</dbReference>
<dbReference type="PANTHER" id="PTHR24421:SF10">
    <property type="entry name" value="NITRATE_NITRITE SENSOR PROTEIN NARQ"/>
    <property type="match status" value="1"/>
</dbReference>
<dbReference type="PANTHER" id="PTHR24421">
    <property type="entry name" value="NITRATE/NITRITE SENSOR PROTEIN NARX-RELATED"/>
    <property type="match status" value="1"/>
</dbReference>
<reference evidence="20" key="1">
    <citation type="submission" date="2020-09" db="EMBL/GenBank/DDBJ databases">
        <title>Brevundimonas sp. LVF2 isolated from a puddle in Goettingen, Germany.</title>
        <authorList>
            <person name="Friedrich I."/>
            <person name="Klassen A."/>
            <person name="Hannes N."/>
            <person name="Schneider D."/>
            <person name="Hertel R."/>
            <person name="Daniel R."/>
        </authorList>
    </citation>
    <scope>NUCLEOTIDE SEQUENCE</scope>
    <source>
        <strain evidence="20">LVF2</strain>
    </source>
</reference>
<dbReference type="EMBL" id="CP062222">
    <property type="protein sequence ID" value="QTC92250.1"/>
    <property type="molecule type" value="Genomic_DNA"/>
</dbReference>
<dbReference type="CDD" id="cd16917">
    <property type="entry name" value="HATPase_UhpB-NarQ-NarX-like"/>
    <property type="match status" value="1"/>
</dbReference>
<dbReference type="GO" id="GO:0005524">
    <property type="term" value="F:ATP binding"/>
    <property type="evidence" value="ECO:0007669"/>
    <property type="project" value="UniProtKB-KW"/>
</dbReference>
<dbReference type="PRINTS" id="PR00344">
    <property type="entry name" value="BCTRLSENSOR"/>
</dbReference>
<evidence type="ECO:0000259" key="19">
    <source>
        <dbReference type="PROSITE" id="PS50109"/>
    </source>
</evidence>
<evidence type="ECO:0000256" key="18">
    <source>
        <dbReference type="ARBA" id="ARBA00030800"/>
    </source>
</evidence>
<keyword evidence="8" id="KW-0597">Phosphoprotein</keyword>
<keyword evidence="7" id="KW-0963">Cytoplasm</keyword>
<evidence type="ECO:0000256" key="17">
    <source>
        <dbReference type="ARBA" id="ARBA00024827"/>
    </source>
</evidence>
<dbReference type="Gene3D" id="3.30.565.10">
    <property type="entry name" value="Histidine kinase-like ATPase, C-terminal domain"/>
    <property type="match status" value="1"/>
</dbReference>
<dbReference type="RefSeq" id="WP_207931531.1">
    <property type="nucleotide sequence ID" value="NZ_CP062222.1"/>
</dbReference>
<evidence type="ECO:0000256" key="2">
    <source>
        <dbReference type="ARBA" id="ARBA00001966"/>
    </source>
</evidence>
<feature type="domain" description="Histidine kinase" evidence="19">
    <location>
        <begin position="234"/>
        <end position="325"/>
    </location>
</feature>
<comment type="catalytic activity">
    <reaction evidence="1">
        <text>ATP + protein L-histidine = ADP + protein N-phospho-L-histidine.</text>
        <dbReference type="EC" id="2.7.13.3"/>
    </reaction>
</comment>
<evidence type="ECO:0000256" key="1">
    <source>
        <dbReference type="ARBA" id="ARBA00000085"/>
    </source>
</evidence>
<dbReference type="InterPro" id="IPR011712">
    <property type="entry name" value="Sig_transdc_His_kin_sub3_dim/P"/>
</dbReference>
<dbReference type="InterPro" id="IPR036890">
    <property type="entry name" value="HATPase_C_sf"/>
</dbReference>
<evidence type="ECO:0000256" key="5">
    <source>
        <dbReference type="ARBA" id="ARBA00017322"/>
    </source>
</evidence>
<evidence type="ECO:0000313" key="20">
    <source>
        <dbReference type="EMBL" id="QTC92250.1"/>
    </source>
</evidence>
<keyword evidence="16" id="KW-0411">Iron-sulfur</keyword>
<evidence type="ECO:0000256" key="3">
    <source>
        <dbReference type="ARBA" id="ARBA00004496"/>
    </source>
</evidence>
<evidence type="ECO:0000256" key="6">
    <source>
        <dbReference type="ARBA" id="ARBA00022485"/>
    </source>
</evidence>
<comment type="subcellular location">
    <subcellularLocation>
        <location evidence="3">Cytoplasm</location>
    </subcellularLocation>
</comment>
<keyword evidence="6" id="KW-0004">4Fe-4S</keyword>
<gene>
    <name evidence="20" type="ORF">IFJ75_04950</name>
</gene>
<dbReference type="Pfam" id="PF07730">
    <property type="entry name" value="HisKA_3"/>
    <property type="match status" value="1"/>
</dbReference>
<dbReference type="KEGG" id="bgoe:IFJ75_04950"/>
<dbReference type="GO" id="GO:0005737">
    <property type="term" value="C:cytoplasm"/>
    <property type="evidence" value="ECO:0007669"/>
    <property type="project" value="UniProtKB-SubCell"/>
</dbReference>
<dbReference type="SMART" id="SM00387">
    <property type="entry name" value="HATPase_c"/>
    <property type="match status" value="1"/>
</dbReference>
<dbReference type="Proteomes" id="UP000663918">
    <property type="component" value="Chromosome"/>
</dbReference>
<evidence type="ECO:0000256" key="11">
    <source>
        <dbReference type="ARBA" id="ARBA00022741"/>
    </source>
</evidence>
<keyword evidence="14" id="KW-0408">Iron</keyword>
<evidence type="ECO:0000256" key="15">
    <source>
        <dbReference type="ARBA" id="ARBA00023012"/>
    </source>
</evidence>
<evidence type="ECO:0000256" key="16">
    <source>
        <dbReference type="ARBA" id="ARBA00023014"/>
    </source>
</evidence>
<dbReference type="Gene3D" id="1.20.5.1930">
    <property type="match status" value="1"/>
</dbReference>
<sequence>MAYILDLETGRPKYIDAFLERLLVPSGGAFRFGGLRRRLTPSDVTILNAHLKKLHELPPGEMADMVISIAQDDDRLCWLHFRSRLLARPGEASARQIIGAAVEVTADYAPALIKDLERRIIHAEEAERRRIGRELHDSTIQHLVALDMLLGSLEGKPEGPNEAIVREMRETLSSVQNEMRTFAFLLHPPSIEEQGLEQTLRRFAQGFARRTGLAIDMDVRLNGAFLPFDTEVALFRIAQEALMNVHRHAQATSVSVELVAEPAEVSLVVTDDGRGMNSAQLALAMKGGGVGIASMRSRITSLGGAMRMDSNGRGVSVLVRAPRRSRRA</sequence>
<protein>
    <recommendedName>
        <fullName evidence="5">Oxygen sensor histidine kinase NreB</fullName>
        <ecNumber evidence="4">2.7.13.3</ecNumber>
    </recommendedName>
    <alternativeName>
        <fullName evidence="18">Nitrogen regulation protein B</fullName>
    </alternativeName>
</protein>
<organism evidence="20 21">
    <name type="scientific">Brevundimonas goettingensis</name>
    <dbReference type="NCBI Taxonomy" id="2774190"/>
    <lineage>
        <taxon>Bacteria</taxon>
        <taxon>Pseudomonadati</taxon>
        <taxon>Pseudomonadota</taxon>
        <taxon>Alphaproteobacteria</taxon>
        <taxon>Caulobacterales</taxon>
        <taxon>Caulobacteraceae</taxon>
        <taxon>Brevundimonas</taxon>
    </lineage>
</organism>
<evidence type="ECO:0000313" key="21">
    <source>
        <dbReference type="Proteomes" id="UP000663918"/>
    </source>
</evidence>
<dbReference type="InterPro" id="IPR003594">
    <property type="entry name" value="HATPase_dom"/>
</dbReference>
<dbReference type="GO" id="GO:0046983">
    <property type="term" value="F:protein dimerization activity"/>
    <property type="evidence" value="ECO:0007669"/>
    <property type="project" value="InterPro"/>
</dbReference>
<dbReference type="Pfam" id="PF02518">
    <property type="entry name" value="HATPase_c"/>
    <property type="match status" value="1"/>
</dbReference>
<keyword evidence="12 20" id="KW-0418">Kinase</keyword>
<keyword evidence="11" id="KW-0547">Nucleotide-binding</keyword>
<evidence type="ECO:0000256" key="12">
    <source>
        <dbReference type="ARBA" id="ARBA00022777"/>
    </source>
</evidence>
<dbReference type="AlphaFoldDB" id="A0A975C5C5"/>
<dbReference type="InterPro" id="IPR004358">
    <property type="entry name" value="Sig_transdc_His_kin-like_C"/>
</dbReference>
<keyword evidence="15" id="KW-0902">Two-component regulatory system</keyword>
<name>A0A975C5C5_9CAUL</name>
<keyword evidence="13" id="KW-0067">ATP-binding</keyword>
<dbReference type="GO" id="GO:0051539">
    <property type="term" value="F:4 iron, 4 sulfur cluster binding"/>
    <property type="evidence" value="ECO:0007669"/>
    <property type="project" value="UniProtKB-KW"/>
</dbReference>
<dbReference type="GO" id="GO:0016020">
    <property type="term" value="C:membrane"/>
    <property type="evidence" value="ECO:0007669"/>
    <property type="project" value="InterPro"/>
</dbReference>
<dbReference type="InterPro" id="IPR050482">
    <property type="entry name" value="Sensor_HK_TwoCompSys"/>
</dbReference>
<dbReference type="GO" id="GO:0046872">
    <property type="term" value="F:metal ion binding"/>
    <property type="evidence" value="ECO:0007669"/>
    <property type="project" value="UniProtKB-KW"/>
</dbReference>
<evidence type="ECO:0000256" key="10">
    <source>
        <dbReference type="ARBA" id="ARBA00022723"/>
    </source>
</evidence>
<keyword evidence="9" id="KW-0808">Transferase</keyword>
<accession>A0A975C5C5</accession>
<dbReference type="InterPro" id="IPR005467">
    <property type="entry name" value="His_kinase_dom"/>
</dbReference>
<dbReference type="SUPFAM" id="SSF55874">
    <property type="entry name" value="ATPase domain of HSP90 chaperone/DNA topoisomerase II/histidine kinase"/>
    <property type="match status" value="1"/>
</dbReference>
<dbReference type="EC" id="2.7.13.3" evidence="4"/>
<evidence type="ECO:0000256" key="8">
    <source>
        <dbReference type="ARBA" id="ARBA00022553"/>
    </source>
</evidence>
<dbReference type="GO" id="GO:0000155">
    <property type="term" value="F:phosphorelay sensor kinase activity"/>
    <property type="evidence" value="ECO:0007669"/>
    <property type="project" value="InterPro"/>
</dbReference>
<evidence type="ECO:0000256" key="7">
    <source>
        <dbReference type="ARBA" id="ARBA00022490"/>
    </source>
</evidence>
<evidence type="ECO:0000256" key="14">
    <source>
        <dbReference type="ARBA" id="ARBA00023004"/>
    </source>
</evidence>
<comment type="function">
    <text evidence="17">Member of the two-component regulatory system NreB/NreC involved in the control of dissimilatory nitrate/nitrite reduction in response to oxygen. NreB functions as a direct oxygen sensor histidine kinase which is autophosphorylated, in the absence of oxygen, probably at the conserved histidine residue, and transfers its phosphate group probably to a conserved aspartate residue of NreC. NreB/NreC activates the expression of the nitrate (narGHJI) and nitrite (nir) reductase operons, as well as the putative nitrate transporter gene narT.</text>
</comment>
<evidence type="ECO:0000256" key="9">
    <source>
        <dbReference type="ARBA" id="ARBA00022679"/>
    </source>
</evidence>
<evidence type="ECO:0000256" key="4">
    <source>
        <dbReference type="ARBA" id="ARBA00012438"/>
    </source>
</evidence>